<dbReference type="GO" id="GO:0008033">
    <property type="term" value="P:tRNA processing"/>
    <property type="evidence" value="ECO:0007669"/>
    <property type="project" value="UniProtKB-KW"/>
</dbReference>
<dbReference type="EMBL" id="BPEU01000017">
    <property type="protein sequence ID" value="GIU42196.1"/>
    <property type="molecule type" value="Genomic_DNA"/>
</dbReference>
<protein>
    <recommendedName>
        <fullName evidence="1">tRNA-uridine aminocarboxypropyltransferase</fullName>
        <ecNumber evidence="1">2.5.1.25</ecNumber>
    </recommendedName>
</protein>
<dbReference type="Proteomes" id="UP000773469">
    <property type="component" value="Unassembled WGS sequence"/>
</dbReference>
<evidence type="ECO:0000256" key="3">
    <source>
        <dbReference type="ARBA" id="ARBA00022691"/>
    </source>
</evidence>
<evidence type="ECO:0000256" key="1">
    <source>
        <dbReference type="ARBA" id="ARBA00012386"/>
    </source>
</evidence>
<dbReference type="PANTHER" id="PTHR21392">
    <property type="entry name" value="TRNA-URIDINE AMINOCARBOXYPROPYLTRANSFERASE 2"/>
    <property type="match status" value="1"/>
</dbReference>
<keyword evidence="3" id="KW-0949">S-adenosyl-L-methionine</keyword>
<dbReference type="EC" id="2.5.1.25" evidence="1"/>
<name>A0A1E5J0V0_SHECO</name>
<gene>
    <name evidence="8" type="ORF">BEL05_16425</name>
    <name evidence="7" type="ORF">TUM3794_24950</name>
</gene>
<dbReference type="RefSeq" id="WP_028764997.1">
    <property type="nucleotide sequence ID" value="NZ_BPEU01000017.1"/>
</dbReference>
<dbReference type="EMBL" id="MCBT01000001">
    <property type="protein sequence ID" value="OEG75808.1"/>
    <property type="molecule type" value="Genomic_DNA"/>
</dbReference>
<comment type="caution">
    <text evidence="8">The sequence shown here is derived from an EMBL/GenBank/DDBJ whole genome shotgun (WGS) entry which is preliminary data.</text>
</comment>
<accession>A0A1E5J0V0</accession>
<sequence>MQIILLTHERELSRVTNTGKLALVHFPQYCRKVIWSRVQPDKPLQLACETGTAILLFPASEVAEKPVNGFDDEISVKQQSGNKSVHHYERLTDIDSLAHKSIVILDATWQEARKMMRQSPYLQQASKLSLSTTARSQYQLRRNQLEGGLCTLECIALLFSHAGMSAEAKRLQQAFALHNG</sequence>
<dbReference type="OrthoDB" id="370626at2"/>
<dbReference type="STRING" id="23.BEL05_16425"/>
<evidence type="ECO:0000256" key="2">
    <source>
        <dbReference type="ARBA" id="ARBA00022679"/>
    </source>
</evidence>
<dbReference type="Proteomes" id="UP000095230">
    <property type="component" value="Unassembled WGS sequence"/>
</dbReference>
<evidence type="ECO:0000256" key="4">
    <source>
        <dbReference type="ARBA" id="ARBA00022694"/>
    </source>
</evidence>
<keyword evidence="2" id="KW-0808">Transferase</keyword>
<evidence type="ECO:0000313" key="9">
    <source>
        <dbReference type="Proteomes" id="UP000095230"/>
    </source>
</evidence>
<evidence type="ECO:0000313" key="7">
    <source>
        <dbReference type="EMBL" id="GIU42196.1"/>
    </source>
</evidence>
<feature type="domain" description="DTW" evidence="6">
    <location>
        <begin position="1"/>
        <end position="180"/>
    </location>
</feature>
<dbReference type="InterPro" id="IPR039262">
    <property type="entry name" value="DTWD2/TAPT"/>
</dbReference>
<dbReference type="Pfam" id="PF03942">
    <property type="entry name" value="DTW"/>
    <property type="match status" value="1"/>
</dbReference>
<organism evidence="8 9">
    <name type="scientific">Shewanella colwelliana</name>
    <name type="common">Alteromonas colwelliana</name>
    <dbReference type="NCBI Taxonomy" id="23"/>
    <lineage>
        <taxon>Bacteria</taxon>
        <taxon>Pseudomonadati</taxon>
        <taxon>Pseudomonadota</taxon>
        <taxon>Gammaproteobacteria</taxon>
        <taxon>Alteromonadales</taxon>
        <taxon>Shewanellaceae</taxon>
        <taxon>Shewanella</taxon>
    </lineage>
</organism>
<dbReference type="SMART" id="SM01144">
    <property type="entry name" value="DTW"/>
    <property type="match status" value="1"/>
</dbReference>
<evidence type="ECO:0000259" key="6">
    <source>
        <dbReference type="SMART" id="SM01144"/>
    </source>
</evidence>
<dbReference type="GO" id="GO:0016432">
    <property type="term" value="F:tRNA-uridine aminocarboxypropyltransferase activity"/>
    <property type="evidence" value="ECO:0007669"/>
    <property type="project" value="UniProtKB-EC"/>
</dbReference>
<comment type="similarity">
    <text evidence="5">Belongs to the TDD superfamily. DTWD2 family.</text>
</comment>
<keyword evidence="4" id="KW-0819">tRNA processing</keyword>
<dbReference type="PANTHER" id="PTHR21392:SF0">
    <property type="entry name" value="TRNA-URIDINE AMINOCARBOXYPROPYLTRANSFERASE 2"/>
    <property type="match status" value="1"/>
</dbReference>
<reference evidence="7 10" key="2">
    <citation type="submission" date="2021-05" db="EMBL/GenBank/DDBJ databases">
        <title>Molecular characterization for Shewanella algae harboring chromosomal blaOXA-55-like strains isolated from clinical and environment sample.</title>
        <authorList>
            <person name="Ohama Y."/>
            <person name="Aoki K."/>
            <person name="Harada S."/>
            <person name="Moriya K."/>
            <person name="Ishii Y."/>
            <person name="Tateda K."/>
        </authorList>
    </citation>
    <scope>NUCLEOTIDE SEQUENCE [LARGE SCALE GENOMIC DNA]</scope>
    <source>
        <strain evidence="7 10">MBTL60-118</strain>
    </source>
</reference>
<evidence type="ECO:0000256" key="5">
    <source>
        <dbReference type="ARBA" id="ARBA00034489"/>
    </source>
</evidence>
<dbReference type="AlphaFoldDB" id="A0A1E5J0V0"/>
<proteinExistence type="inferred from homology"/>
<dbReference type="InterPro" id="IPR005636">
    <property type="entry name" value="DTW"/>
</dbReference>
<evidence type="ECO:0000313" key="8">
    <source>
        <dbReference type="EMBL" id="OEG75808.1"/>
    </source>
</evidence>
<reference evidence="8 9" key="1">
    <citation type="submission" date="2016-07" db="EMBL/GenBank/DDBJ databases">
        <title>Whole-genome of two Shewanella species isolated from a digestive organ of sea cucumber Apostichopus japonicus Selenka 1867.</title>
        <authorList>
            <person name="Hong H.-H."/>
            <person name="Choi H."/>
            <person name="Cheon S."/>
            <person name="Oh J.-S."/>
            <person name="Lee H.-G."/>
            <person name="Park C."/>
        </authorList>
    </citation>
    <scope>NUCLEOTIDE SEQUENCE [LARGE SCALE GENOMIC DNA]</scope>
    <source>
        <strain evidence="8 9">CSB03KR</strain>
    </source>
</reference>
<keyword evidence="10" id="KW-1185">Reference proteome</keyword>
<evidence type="ECO:0000313" key="10">
    <source>
        <dbReference type="Proteomes" id="UP000773469"/>
    </source>
</evidence>